<dbReference type="RefSeq" id="WP_136821597.1">
    <property type="nucleotide sequence ID" value="NZ_BMJX01000004.1"/>
</dbReference>
<proteinExistence type="predicted"/>
<gene>
    <name evidence="2" type="ORF">FAZ19_15190</name>
</gene>
<reference evidence="2 3" key="1">
    <citation type="submission" date="2019-04" db="EMBL/GenBank/DDBJ databases">
        <title>Sphingobacterium olei sp. nov., isolated from oil-contaminated soil.</title>
        <authorList>
            <person name="Liu B."/>
        </authorList>
    </citation>
    <scope>NUCLEOTIDE SEQUENCE [LARGE SCALE GENOMIC DNA]</scope>
    <source>
        <strain evidence="2 3">Y3L14</strain>
    </source>
</reference>
<dbReference type="InterPro" id="IPR011250">
    <property type="entry name" value="OMP/PagP_B-barrel"/>
</dbReference>
<dbReference type="EMBL" id="SUKA01000004">
    <property type="protein sequence ID" value="TJY64536.1"/>
    <property type="molecule type" value="Genomic_DNA"/>
</dbReference>
<keyword evidence="3" id="KW-1185">Reference proteome</keyword>
<protein>
    <recommendedName>
        <fullName evidence="4">Porin family protein</fullName>
    </recommendedName>
</protein>
<evidence type="ECO:0000256" key="1">
    <source>
        <dbReference type="SAM" id="SignalP"/>
    </source>
</evidence>
<feature type="signal peptide" evidence="1">
    <location>
        <begin position="1"/>
        <end position="23"/>
    </location>
</feature>
<name>A0A4U0GZL7_9SPHI</name>
<dbReference type="OrthoDB" id="1118003at2"/>
<sequence>MNTLKTIGPVALILLMGSNSSFAQSFKREDKFLNAGIGIGGGLGIPFGVSYEQAVSDRISVGGYLAYSRKKERWNEYGEWKYSYILAAARGSYHLKVNSDRFDPYGGAMLGYNVASVKWSGEGSEPVSASAGGLMWGLHIGTRYWASEKVGAFAEIGYGATVLNVGVAFRL</sequence>
<dbReference type="Gene3D" id="2.40.160.20">
    <property type="match status" value="1"/>
</dbReference>
<keyword evidence="1" id="KW-0732">Signal</keyword>
<dbReference type="AlphaFoldDB" id="A0A4U0GZL7"/>
<organism evidence="2 3">
    <name type="scientific">Sphingobacterium alkalisoli</name>
    <dbReference type="NCBI Taxonomy" id="1874115"/>
    <lineage>
        <taxon>Bacteria</taxon>
        <taxon>Pseudomonadati</taxon>
        <taxon>Bacteroidota</taxon>
        <taxon>Sphingobacteriia</taxon>
        <taxon>Sphingobacteriales</taxon>
        <taxon>Sphingobacteriaceae</taxon>
        <taxon>Sphingobacterium</taxon>
    </lineage>
</organism>
<evidence type="ECO:0008006" key="4">
    <source>
        <dbReference type="Google" id="ProtNLM"/>
    </source>
</evidence>
<feature type="chain" id="PRO_5020270163" description="Porin family protein" evidence="1">
    <location>
        <begin position="24"/>
        <end position="171"/>
    </location>
</feature>
<dbReference type="SUPFAM" id="SSF56925">
    <property type="entry name" value="OMPA-like"/>
    <property type="match status" value="1"/>
</dbReference>
<accession>A0A4U0GZL7</accession>
<evidence type="ECO:0000313" key="3">
    <source>
        <dbReference type="Proteomes" id="UP000309872"/>
    </source>
</evidence>
<evidence type="ECO:0000313" key="2">
    <source>
        <dbReference type="EMBL" id="TJY64536.1"/>
    </source>
</evidence>
<dbReference type="Proteomes" id="UP000309872">
    <property type="component" value="Unassembled WGS sequence"/>
</dbReference>
<comment type="caution">
    <text evidence="2">The sequence shown here is derived from an EMBL/GenBank/DDBJ whole genome shotgun (WGS) entry which is preliminary data.</text>
</comment>